<name>A0A7G9RBK8_9ACTN</name>
<keyword evidence="1" id="KW-1133">Transmembrane helix</keyword>
<evidence type="ECO:0000256" key="1">
    <source>
        <dbReference type="SAM" id="Phobius"/>
    </source>
</evidence>
<gene>
    <name evidence="2" type="ORF">H9L09_00225</name>
</gene>
<proteinExistence type="predicted"/>
<organism evidence="2 3">
    <name type="scientific">Nocardioides mesophilus</name>
    <dbReference type="NCBI Taxonomy" id="433659"/>
    <lineage>
        <taxon>Bacteria</taxon>
        <taxon>Bacillati</taxon>
        <taxon>Actinomycetota</taxon>
        <taxon>Actinomycetes</taxon>
        <taxon>Propionibacteriales</taxon>
        <taxon>Nocardioidaceae</taxon>
        <taxon>Nocardioides</taxon>
    </lineage>
</organism>
<dbReference type="Pfam" id="PF11292">
    <property type="entry name" value="DUF3093"/>
    <property type="match status" value="1"/>
</dbReference>
<dbReference type="RefSeq" id="WP_187578825.1">
    <property type="nucleotide sequence ID" value="NZ_CP060713.1"/>
</dbReference>
<feature type="transmembrane region" description="Helical" evidence="1">
    <location>
        <begin position="20"/>
        <end position="38"/>
    </location>
</feature>
<feature type="transmembrane region" description="Helical" evidence="1">
    <location>
        <begin position="44"/>
        <end position="65"/>
    </location>
</feature>
<sequence length="164" mass="17495">MSTKSPSPAHAERLRVPLRWWALLTMFSAAVLVAFLVATPLWLALSVAGVLFALMAAVFLGYGAARVAVEDGTLYAGRARIGVEHLGVPVALDAPASRRLAGPDADARAYLLLRAYVKRSVLVPVEDPADPTPYWLVSTRHPDRVAAAILAAREAHPAPRPTDG</sequence>
<accession>A0A7G9RBK8</accession>
<dbReference type="EMBL" id="CP060713">
    <property type="protein sequence ID" value="QNN52983.1"/>
    <property type="molecule type" value="Genomic_DNA"/>
</dbReference>
<keyword evidence="1" id="KW-0812">Transmembrane</keyword>
<keyword evidence="1" id="KW-0472">Membrane</keyword>
<dbReference type="Proteomes" id="UP000515947">
    <property type="component" value="Chromosome"/>
</dbReference>
<reference evidence="2 3" key="1">
    <citation type="submission" date="2020-08" db="EMBL/GenBank/DDBJ databases">
        <title>Genome sequence of Nocardioides mesophilus KACC 16243T.</title>
        <authorList>
            <person name="Hyun D.-W."/>
            <person name="Bae J.-W."/>
        </authorList>
    </citation>
    <scope>NUCLEOTIDE SEQUENCE [LARGE SCALE GENOMIC DNA]</scope>
    <source>
        <strain evidence="2 3">KACC 16243</strain>
    </source>
</reference>
<protein>
    <submittedName>
        <fullName evidence="2">DUF3093 domain-containing protein</fullName>
    </submittedName>
</protein>
<evidence type="ECO:0000313" key="2">
    <source>
        <dbReference type="EMBL" id="QNN52983.1"/>
    </source>
</evidence>
<dbReference type="KEGG" id="nmes:H9L09_00225"/>
<evidence type="ECO:0000313" key="3">
    <source>
        <dbReference type="Proteomes" id="UP000515947"/>
    </source>
</evidence>
<dbReference type="InterPro" id="IPR021443">
    <property type="entry name" value="DUF3093"/>
</dbReference>
<keyword evidence="3" id="KW-1185">Reference proteome</keyword>
<dbReference type="AlphaFoldDB" id="A0A7G9RBK8"/>